<dbReference type="EMBL" id="SJPH01000009">
    <property type="protein sequence ID" value="TWT41332.1"/>
    <property type="molecule type" value="Genomic_DNA"/>
</dbReference>
<dbReference type="Proteomes" id="UP000318995">
    <property type="component" value="Unassembled WGS sequence"/>
</dbReference>
<reference evidence="2 3" key="1">
    <citation type="submission" date="2019-02" db="EMBL/GenBank/DDBJ databases">
        <title>Deep-cultivation of Planctomycetes and their phenomic and genomic characterization uncovers novel biology.</title>
        <authorList>
            <person name="Wiegand S."/>
            <person name="Jogler M."/>
            <person name="Boedeker C."/>
            <person name="Pinto D."/>
            <person name="Vollmers J."/>
            <person name="Rivas-Marin E."/>
            <person name="Kohn T."/>
            <person name="Peeters S.H."/>
            <person name="Heuer A."/>
            <person name="Rast P."/>
            <person name="Oberbeckmann S."/>
            <person name="Bunk B."/>
            <person name="Jeske O."/>
            <person name="Meyerdierks A."/>
            <person name="Storesund J.E."/>
            <person name="Kallscheuer N."/>
            <person name="Luecker S."/>
            <person name="Lage O.M."/>
            <person name="Pohl T."/>
            <person name="Merkel B.J."/>
            <person name="Hornburger P."/>
            <person name="Mueller R.-W."/>
            <person name="Bruemmer F."/>
            <person name="Labrenz M."/>
            <person name="Spormann A.M."/>
            <person name="Op Den Camp H."/>
            <person name="Overmann J."/>
            <person name="Amann R."/>
            <person name="Jetten M.S.M."/>
            <person name="Mascher T."/>
            <person name="Medema M.H."/>
            <person name="Devos D.P."/>
            <person name="Kaster A.-K."/>
            <person name="Ovreas L."/>
            <person name="Rohde M."/>
            <person name="Galperin M.Y."/>
            <person name="Jogler C."/>
        </authorList>
    </citation>
    <scope>NUCLEOTIDE SEQUENCE [LARGE SCALE GENOMIC DNA]</scope>
    <source>
        <strain evidence="2 3">Pla111</strain>
    </source>
</reference>
<dbReference type="InterPro" id="IPR027558">
    <property type="entry name" value="Pre_pil_HX9DG_C"/>
</dbReference>
<proteinExistence type="predicted"/>
<evidence type="ECO:0000313" key="3">
    <source>
        <dbReference type="Proteomes" id="UP000318995"/>
    </source>
</evidence>
<dbReference type="InterPro" id="IPR011453">
    <property type="entry name" value="DUF1559"/>
</dbReference>
<dbReference type="Pfam" id="PF07963">
    <property type="entry name" value="N_methyl"/>
    <property type="match status" value="1"/>
</dbReference>
<feature type="domain" description="DUF1559" evidence="1">
    <location>
        <begin position="35"/>
        <end position="317"/>
    </location>
</feature>
<protein>
    <submittedName>
        <fullName evidence="2">Type II secretion system protein G</fullName>
    </submittedName>
</protein>
<dbReference type="AlphaFoldDB" id="A0A5C5VUY6"/>
<dbReference type="SUPFAM" id="SSF54523">
    <property type="entry name" value="Pili subunits"/>
    <property type="match status" value="1"/>
</dbReference>
<dbReference type="Pfam" id="PF07596">
    <property type="entry name" value="SBP_bac_10"/>
    <property type="match status" value="1"/>
</dbReference>
<name>A0A5C5VUY6_9BACT</name>
<sequence length="336" mass="36804">MAVVNRSRAAFTLVELLVVIAIIGILVALLLPAVQAARESARRTSCTNQMRQIGVALMNYESANGVFPPGDLRTRDGGELKSLSSWVTHSLPYLEEANLHGQIDFTVAYYEQTEVNLKDQYFEVFECPSDLDSSSIQLVRPPSDADRYGARGNYAGNAGYSGPSSGIWARDVFWQQNGLVTPDPEGLLLYNPTFKAERRSALRGFGPFMVNRQLKVGQIIDGLSKTIGVAEIVKAPGNDTRGVLHWGAGVLYLHTHTPNTNEQDVTRFCDNQPDAPCADSDGTFGWFKHTARSRHPGGVNTLWMDSSVRFQSDDVDPDSYVAACTFNGEEVLPSGI</sequence>
<accession>A0A5C5VUY6</accession>
<gene>
    <name evidence="2" type="primary">xcpT_14</name>
    <name evidence="2" type="ORF">Pla111_30460</name>
</gene>
<dbReference type="PANTHER" id="PTHR30093">
    <property type="entry name" value="GENERAL SECRETION PATHWAY PROTEIN G"/>
    <property type="match status" value="1"/>
</dbReference>
<dbReference type="PANTHER" id="PTHR30093:SF2">
    <property type="entry name" value="TYPE II SECRETION SYSTEM PROTEIN H"/>
    <property type="match status" value="1"/>
</dbReference>
<dbReference type="Gene3D" id="3.30.700.10">
    <property type="entry name" value="Glycoprotein, Type 4 Pilin"/>
    <property type="match status" value="1"/>
</dbReference>
<dbReference type="InterPro" id="IPR012902">
    <property type="entry name" value="N_methyl_site"/>
</dbReference>
<dbReference type="NCBIfam" id="TIGR04294">
    <property type="entry name" value="pre_pil_HX9DG"/>
    <property type="match status" value="1"/>
</dbReference>
<dbReference type="NCBIfam" id="TIGR02532">
    <property type="entry name" value="IV_pilin_GFxxxE"/>
    <property type="match status" value="1"/>
</dbReference>
<dbReference type="RefSeq" id="WP_146575348.1">
    <property type="nucleotide sequence ID" value="NZ_SJPH01000009.1"/>
</dbReference>
<dbReference type="InterPro" id="IPR045584">
    <property type="entry name" value="Pilin-like"/>
</dbReference>
<comment type="caution">
    <text evidence="2">The sequence shown here is derived from an EMBL/GenBank/DDBJ whole genome shotgun (WGS) entry which is preliminary data.</text>
</comment>
<evidence type="ECO:0000259" key="1">
    <source>
        <dbReference type="Pfam" id="PF07596"/>
    </source>
</evidence>
<keyword evidence="3" id="KW-1185">Reference proteome</keyword>
<organism evidence="2 3">
    <name type="scientific">Botrimarina hoheduenensis</name>
    <dbReference type="NCBI Taxonomy" id="2528000"/>
    <lineage>
        <taxon>Bacteria</taxon>
        <taxon>Pseudomonadati</taxon>
        <taxon>Planctomycetota</taxon>
        <taxon>Planctomycetia</taxon>
        <taxon>Pirellulales</taxon>
        <taxon>Lacipirellulaceae</taxon>
        <taxon>Botrimarina</taxon>
    </lineage>
</organism>
<dbReference type="OrthoDB" id="251754at2"/>
<evidence type="ECO:0000313" key="2">
    <source>
        <dbReference type="EMBL" id="TWT41332.1"/>
    </source>
</evidence>